<dbReference type="Pfam" id="PF13873">
    <property type="entry name" value="Myb_DNA-bind_5"/>
    <property type="match status" value="1"/>
</dbReference>
<comment type="caution">
    <text evidence="2">The sequence shown here is derived from an EMBL/GenBank/DDBJ whole genome shotgun (WGS) entry which is preliminary data.</text>
</comment>
<evidence type="ECO:0000313" key="3">
    <source>
        <dbReference type="Proteomes" id="UP001623348"/>
    </source>
</evidence>
<dbReference type="PANTHER" id="PTHR15386:SF0">
    <property type="entry name" value="FIBRINOGEN SILENCER-BINDING PROTEIN"/>
    <property type="match status" value="1"/>
</dbReference>
<gene>
    <name evidence="2" type="ORF">GRJ2_000663600</name>
</gene>
<protein>
    <submittedName>
        <fullName evidence="2">Fibrinogen silencer-binding protein</fullName>
    </submittedName>
</protein>
<accession>A0ABC9W8V6</accession>
<dbReference type="PANTHER" id="PTHR15386">
    <property type="entry name" value="FIBRINOGEN SILENCER-BINDING PROTEIN"/>
    <property type="match status" value="1"/>
</dbReference>
<dbReference type="InterPro" id="IPR042383">
    <property type="entry name" value="FSBP"/>
</dbReference>
<dbReference type="EMBL" id="BAAFJT010000002">
    <property type="protein sequence ID" value="GAB0181983.1"/>
    <property type="molecule type" value="Genomic_DNA"/>
</dbReference>
<reference evidence="2 3" key="1">
    <citation type="submission" date="2024-06" db="EMBL/GenBank/DDBJ databases">
        <title>The draft genome of Grus japonensis, version 3.</title>
        <authorList>
            <person name="Nabeshima K."/>
            <person name="Suzuki S."/>
            <person name="Onuma M."/>
        </authorList>
    </citation>
    <scope>NUCLEOTIDE SEQUENCE [LARGE SCALE GENOMIC DNA]</scope>
    <source>
        <strain evidence="2 3">451A</strain>
    </source>
</reference>
<dbReference type="InterPro" id="IPR028002">
    <property type="entry name" value="Myb_DNA-bind_5"/>
</dbReference>
<feature type="domain" description="Myb/SANT-like DNA-binding" evidence="1">
    <location>
        <begin position="86"/>
        <end position="165"/>
    </location>
</feature>
<organism evidence="2 3">
    <name type="scientific">Grus japonensis</name>
    <name type="common">Japanese crane</name>
    <name type="synonym">Red-crowned crane</name>
    <dbReference type="NCBI Taxonomy" id="30415"/>
    <lineage>
        <taxon>Eukaryota</taxon>
        <taxon>Metazoa</taxon>
        <taxon>Chordata</taxon>
        <taxon>Craniata</taxon>
        <taxon>Vertebrata</taxon>
        <taxon>Euteleostomi</taxon>
        <taxon>Archelosauria</taxon>
        <taxon>Archosauria</taxon>
        <taxon>Dinosauria</taxon>
        <taxon>Saurischia</taxon>
        <taxon>Theropoda</taxon>
        <taxon>Coelurosauria</taxon>
        <taxon>Aves</taxon>
        <taxon>Neognathae</taxon>
        <taxon>Neoaves</taxon>
        <taxon>Gruiformes</taxon>
        <taxon>Gruidae</taxon>
        <taxon>Grus</taxon>
    </lineage>
</organism>
<proteinExistence type="predicted"/>
<dbReference type="AlphaFoldDB" id="A0ABC9W8V6"/>
<evidence type="ECO:0000313" key="2">
    <source>
        <dbReference type="EMBL" id="GAB0181983.1"/>
    </source>
</evidence>
<dbReference type="Proteomes" id="UP001623348">
    <property type="component" value="Unassembled WGS sequence"/>
</dbReference>
<evidence type="ECO:0000259" key="1">
    <source>
        <dbReference type="Pfam" id="PF13873"/>
    </source>
</evidence>
<sequence length="378" mass="43222">MRRSAAPSQVLGNVAKKPRFIPPGKSTTVCLKNETKEMDQEMKLKEIDEKEGSASLLSKISGQNKNANFTQSVESTGKITMVGKARSSNFTLSEKLDLLKLVKPYVKILEEHTNKHSVIVEKNKCWDIIADNYNAIGVDRPPRTAQGLRTLYKRLKEYAKQELLQQKETHSDCKSSISEPTKKVVEMIPQISNVCLRDRSGVQSASIDKETIAGTSSPQAMLDHHPATVMMDLQSEEDVKPPPSLIIDSQQNENLEQEEEHQLVHIMERSPSTSVSSVDMRVMMSPSPVPRRDEFFRLEVGERFRPMCGYDPQMLQMLKEEHQIILENQRKIGLYVQEKRDGLKRKQQLEEELLRTKIKVEKLKAIRLRRDLPEYSNI</sequence>
<keyword evidence="3" id="KW-1185">Reference proteome</keyword>
<name>A0ABC9W8V6_GRUJA</name>